<keyword evidence="3" id="KW-1185">Reference proteome</keyword>
<gene>
    <name evidence="2" type="ORF">CKAH01_17355</name>
</gene>
<evidence type="ECO:0000313" key="2">
    <source>
        <dbReference type="EMBL" id="KAK2754759.1"/>
    </source>
</evidence>
<sequence length="429" mass="49008">MKHSKKSSTIATKAEPRPSYLESSRGSDDLSQYGEASDVVKWVAAMRSLNTSIPTIPSAPESPVASTDENSLPEMFPRLFDEALSIAPFASMVPAPWGHPDDTRKTGLPRPASSSRDYDPPFIPMPEMQDAIFEVGTSMLIYAINMGIRDAKNCDYEARRSFGPRREVFSSSDEVVREIANSCPLAYTCRRSRAAVFRMLRRLMQSSGQSSIHGPDAGVSILKYIHVTVKIGNLVATEELKRESETPPDTKCIRGSLGTIVGLRSRWLYDNPLITVTDVRTRCAEIPNYLMEYVDRIETEWWFNRDTRGENAHLGSDVLWESVRMFRQARHITITPCMPLMSAAQLVNKRDIVKGKYWLRNPWTEPEEIAIAKLRQWKRYDGILKGLWHTRKLWMYFARAFASSESEMYVTEYFPLPIFEIRSMKERAR</sequence>
<reference evidence="2" key="1">
    <citation type="submission" date="2023-02" db="EMBL/GenBank/DDBJ databases">
        <title>Colletotrichum kahawae CIFC_Que2 genome sequencing and assembly.</title>
        <authorList>
            <person name="Baroncelli R."/>
        </authorList>
    </citation>
    <scope>NUCLEOTIDE SEQUENCE</scope>
    <source>
        <strain evidence="2">CIFC_Que2</strain>
    </source>
</reference>
<protein>
    <submittedName>
        <fullName evidence="2">Uncharacterized protein</fullName>
    </submittedName>
</protein>
<dbReference type="Proteomes" id="UP001281614">
    <property type="component" value="Unassembled WGS sequence"/>
</dbReference>
<feature type="region of interest" description="Disordered" evidence="1">
    <location>
        <begin position="95"/>
        <end position="120"/>
    </location>
</feature>
<evidence type="ECO:0000256" key="1">
    <source>
        <dbReference type="SAM" id="MobiDB-lite"/>
    </source>
</evidence>
<organism evidence="2 3">
    <name type="scientific">Colletotrichum kahawae</name>
    <name type="common">Coffee berry disease fungus</name>
    <dbReference type="NCBI Taxonomy" id="34407"/>
    <lineage>
        <taxon>Eukaryota</taxon>
        <taxon>Fungi</taxon>
        <taxon>Dikarya</taxon>
        <taxon>Ascomycota</taxon>
        <taxon>Pezizomycotina</taxon>
        <taxon>Sordariomycetes</taxon>
        <taxon>Hypocreomycetidae</taxon>
        <taxon>Glomerellales</taxon>
        <taxon>Glomerellaceae</taxon>
        <taxon>Colletotrichum</taxon>
        <taxon>Colletotrichum gloeosporioides species complex</taxon>
    </lineage>
</organism>
<comment type="caution">
    <text evidence="2">The sequence shown here is derived from an EMBL/GenBank/DDBJ whole genome shotgun (WGS) entry which is preliminary data.</text>
</comment>
<accession>A0AAD9YBN8</accession>
<dbReference type="AlphaFoldDB" id="A0AAD9YBN8"/>
<proteinExistence type="predicted"/>
<feature type="region of interest" description="Disordered" evidence="1">
    <location>
        <begin position="1"/>
        <end position="33"/>
    </location>
</feature>
<dbReference type="EMBL" id="VYYT01000224">
    <property type="protein sequence ID" value="KAK2754759.1"/>
    <property type="molecule type" value="Genomic_DNA"/>
</dbReference>
<name>A0AAD9YBN8_COLKA</name>
<evidence type="ECO:0000313" key="3">
    <source>
        <dbReference type="Proteomes" id="UP001281614"/>
    </source>
</evidence>